<keyword evidence="2" id="KW-0479">Metal-binding</keyword>
<evidence type="ECO:0000256" key="3">
    <source>
        <dbReference type="ARBA" id="ARBA00022750"/>
    </source>
</evidence>
<comment type="caution">
    <text evidence="14">The sequence shown here is derived from an EMBL/GenBank/DDBJ whole genome shotgun (WGS) entry which is preliminary data.</text>
</comment>
<dbReference type="CDD" id="cd00024">
    <property type="entry name" value="CD_CSD"/>
    <property type="match status" value="1"/>
</dbReference>
<dbReference type="GO" id="GO:0006508">
    <property type="term" value="P:proteolysis"/>
    <property type="evidence" value="ECO:0007669"/>
    <property type="project" value="UniProtKB-KW"/>
</dbReference>
<dbReference type="GO" id="GO:0003964">
    <property type="term" value="F:RNA-directed DNA polymerase activity"/>
    <property type="evidence" value="ECO:0007669"/>
    <property type="project" value="UniProtKB-KW"/>
</dbReference>
<keyword evidence="15" id="KW-1185">Reference proteome</keyword>
<dbReference type="GO" id="GO:0006310">
    <property type="term" value="P:DNA recombination"/>
    <property type="evidence" value="ECO:0007669"/>
    <property type="project" value="UniProtKB-KW"/>
</dbReference>
<evidence type="ECO:0000256" key="11">
    <source>
        <dbReference type="ARBA" id="ARBA00023172"/>
    </source>
</evidence>
<feature type="domain" description="Integrase catalytic" evidence="13">
    <location>
        <begin position="179"/>
        <end position="338"/>
    </location>
</feature>
<evidence type="ECO:0000256" key="8">
    <source>
        <dbReference type="ARBA" id="ARBA00022918"/>
    </source>
</evidence>
<dbReference type="AlphaFoldDB" id="A0A369JGW3"/>
<dbReference type="InParanoid" id="A0A369JGW3"/>
<organism evidence="14 15">
    <name type="scientific">Hypsizygus marmoreus</name>
    <name type="common">White beech mushroom</name>
    <name type="synonym">Agaricus marmoreus</name>
    <dbReference type="NCBI Taxonomy" id="39966"/>
    <lineage>
        <taxon>Eukaryota</taxon>
        <taxon>Fungi</taxon>
        <taxon>Dikarya</taxon>
        <taxon>Basidiomycota</taxon>
        <taxon>Agaricomycotina</taxon>
        <taxon>Agaricomycetes</taxon>
        <taxon>Agaricomycetidae</taxon>
        <taxon>Agaricales</taxon>
        <taxon>Tricholomatineae</taxon>
        <taxon>Lyophyllaceae</taxon>
        <taxon>Hypsizygus</taxon>
    </lineage>
</organism>
<dbReference type="SUPFAM" id="SSF53098">
    <property type="entry name" value="Ribonuclease H-like"/>
    <property type="match status" value="1"/>
</dbReference>
<keyword evidence="9" id="KW-0239">DNA-directed DNA polymerase</keyword>
<evidence type="ECO:0000256" key="5">
    <source>
        <dbReference type="ARBA" id="ARBA00022842"/>
    </source>
</evidence>
<dbReference type="SUPFAM" id="SSF54160">
    <property type="entry name" value="Chromo domain-like"/>
    <property type="match status" value="1"/>
</dbReference>
<dbReference type="PANTHER" id="PTHR37984">
    <property type="entry name" value="PROTEIN CBG26694"/>
    <property type="match status" value="1"/>
</dbReference>
<evidence type="ECO:0000256" key="7">
    <source>
        <dbReference type="ARBA" id="ARBA00022908"/>
    </source>
</evidence>
<dbReference type="Proteomes" id="UP000076154">
    <property type="component" value="Unassembled WGS sequence"/>
</dbReference>
<keyword evidence="9" id="KW-0548">Nucleotidyltransferase</keyword>
<dbReference type="GO" id="GO:0003887">
    <property type="term" value="F:DNA-directed DNA polymerase activity"/>
    <property type="evidence" value="ECO:0007669"/>
    <property type="project" value="UniProtKB-KW"/>
</dbReference>
<keyword evidence="8" id="KW-0695">RNA-directed DNA polymerase</keyword>
<dbReference type="GO" id="GO:0003677">
    <property type="term" value="F:DNA binding"/>
    <property type="evidence" value="ECO:0007669"/>
    <property type="project" value="UniProtKB-KW"/>
</dbReference>
<dbReference type="PANTHER" id="PTHR37984:SF5">
    <property type="entry name" value="PROTEIN NYNRIN-LIKE"/>
    <property type="match status" value="1"/>
</dbReference>
<keyword evidence="6" id="KW-0694">RNA-binding</keyword>
<evidence type="ECO:0000256" key="6">
    <source>
        <dbReference type="ARBA" id="ARBA00022884"/>
    </source>
</evidence>
<dbReference type="InterPro" id="IPR050951">
    <property type="entry name" value="Retrovirus_Pol_polyprotein"/>
</dbReference>
<dbReference type="Pfam" id="PF24626">
    <property type="entry name" value="SH3_Tf2-1"/>
    <property type="match status" value="1"/>
</dbReference>
<keyword evidence="3" id="KW-0064">Aspartyl protease</keyword>
<evidence type="ECO:0000256" key="1">
    <source>
        <dbReference type="ARBA" id="ARBA00022670"/>
    </source>
</evidence>
<sequence length="548" mass="63243">MREVEHRRSHRLRERREEREIEAAEMVEATPPNHQPTPSQNSETSEEMSVNIMLGEMILDRNADPPPATRQDQSFIRKIRLGYASDKLFELVQTATQDYPAFKVREKLIWTTNLRGDEVVCVPRDRALITLIIEQAHSTLGHFGEQRTTEYIRRWYWWPGITNDGGNNKSSGKLHSPPIPTKPWDSIGMDFIGPFPEAKGFNYLWVIICRMTSMVHLILVHTTMTASQLSWIYLREVVRLHGLPSSIVSDRDSKFTSKWWRELHKIMGAKLLMSTSFRPQTDGQTERANRSIGQIFRTVVRHDQKDWVDRVDLTEFAINASVSETTKYAPFELNGGHMPSMLREIRSDGVIPKGIKAFAERALQNLADAHDSIIEARVFQTRNANKVRRQGPNIKSGELVYLSTKNLNLPKGRARKLCPKFVGPYKVLKAYPETSTYRLELPTALQARRINPTFHISLLRPYYAASDALFPNRAHPEPYDFGAPDEQEWFVDELIGHQWTNNNDLEFQVRWSLGDTTWEPLSTCKDLAALDRYLELQGVKRPRQLARR</sequence>
<evidence type="ECO:0000313" key="14">
    <source>
        <dbReference type="EMBL" id="RDB20552.1"/>
    </source>
</evidence>
<keyword evidence="4" id="KW-0378">Hydrolase</keyword>
<name>A0A369JGW3_HYPMA</name>
<evidence type="ECO:0000313" key="15">
    <source>
        <dbReference type="Proteomes" id="UP000076154"/>
    </source>
</evidence>
<dbReference type="STRING" id="39966.A0A369JGW3"/>
<dbReference type="PROSITE" id="PS50994">
    <property type="entry name" value="INTEGRASE"/>
    <property type="match status" value="1"/>
</dbReference>
<gene>
    <name evidence="14" type="primary">Tf2-6_0</name>
    <name evidence="14" type="ORF">Hypma_012379</name>
</gene>
<dbReference type="InterPro" id="IPR036397">
    <property type="entry name" value="RNaseH_sf"/>
</dbReference>
<dbReference type="OrthoDB" id="3158924at2759"/>
<evidence type="ECO:0000256" key="9">
    <source>
        <dbReference type="ARBA" id="ARBA00022932"/>
    </source>
</evidence>
<dbReference type="InterPro" id="IPR056924">
    <property type="entry name" value="SH3_Tf2-1"/>
</dbReference>
<dbReference type="InterPro" id="IPR041588">
    <property type="entry name" value="Integrase_H2C2"/>
</dbReference>
<dbReference type="Gene3D" id="2.40.50.40">
    <property type="match status" value="1"/>
</dbReference>
<dbReference type="Pfam" id="PF00665">
    <property type="entry name" value="rve"/>
    <property type="match status" value="1"/>
</dbReference>
<keyword evidence="11" id="KW-0233">DNA recombination</keyword>
<dbReference type="InterPro" id="IPR001584">
    <property type="entry name" value="Integrase_cat-core"/>
</dbReference>
<dbReference type="GO" id="GO:0046872">
    <property type="term" value="F:metal ion binding"/>
    <property type="evidence" value="ECO:0007669"/>
    <property type="project" value="UniProtKB-KW"/>
</dbReference>
<dbReference type="GO" id="GO:0005634">
    <property type="term" value="C:nucleus"/>
    <property type="evidence" value="ECO:0007669"/>
    <property type="project" value="UniProtKB-ARBA"/>
</dbReference>
<feature type="region of interest" description="Disordered" evidence="12">
    <location>
        <begin position="1"/>
        <end position="47"/>
    </location>
</feature>
<dbReference type="GO" id="GO:0003723">
    <property type="term" value="F:RNA binding"/>
    <property type="evidence" value="ECO:0007669"/>
    <property type="project" value="UniProtKB-KW"/>
</dbReference>
<dbReference type="EMBL" id="LUEZ02000061">
    <property type="protein sequence ID" value="RDB20552.1"/>
    <property type="molecule type" value="Genomic_DNA"/>
</dbReference>
<dbReference type="InterPro" id="IPR016197">
    <property type="entry name" value="Chromo-like_dom_sf"/>
</dbReference>
<evidence type="ECO:0000256" key="12">
    <source>
        <dbReference type="SAM" id="MobiDB-lite"/>
    </source>
</evidence>
<proteinExistence type="predicted"/>
<keyword evidence="5" id="KW-0460">Magnesium</keyword>
<keyword evidence="9" id="KW-0808">Transferase</keyword>
<dbReference type="Pfam" id="PF17921">
    <property type="entry name" value="Integrase_H2C2"/>
    <property type="match status" value="1"/>
</dbReference>
<evidence type="ECO:0000256" key="4">
    <source>
        <dbReference type="ARBA" id="ARBA00022801"/>
    </source>
</evidence>
<evidence type="ECO:0000259" key="13">
    <source>
        <dbReference type="PROSITE" id="PS50994"/>
    </source>
</evidence>
<reference evidence="14" key="1">
    <citation type="submission" date="2018-04" db="EMBL/GenBank/DDBJ databases">
        <title>Whole genome sequencing of Hypsizygus marmoreus.</title>
        <authorList>
            <person name="Choi I.-G."/>
            <person name="Min B."/>
            <person name="Kim J.-G."/>
            <person name="Kim S."/>
            <person name="Oh Y.-L."/>
            <person name="Kong W.-S."/>
            <person name="Park H."/>
            <person name="Jeong J."/>
            <person name="Song E.-S."/>
        </authorList>
    </citation>
    <scope>NUCLEOTIDE SEQUENCE [LARGE SCALE GENOMIC DNA]</scope>
    <source>
        <strain evidence="14">51987-8</strain>
    </source>
</reference>
<evidence type="ECO:0000256" key="10">
    <source>
        <dbReference type="ARBA" id="ARBA00023125"/>
    </source>
</evidence>
<dbReference type="GO" id="GO:0015074">
    <property type="term" value="P:DNA integration"/>
    <property type="evidence" value="ECO:0007669"/>
    <property type="project" value="UniProtKB-KW"/>
</dbReference>
<dbReference type="InterPro" id="IPR012337">
    <property type="entry name" value="RNaseH-like_sf"/>
</dbReference>
<dbReference type="Gene3D" id="1.10.340.70">
    <property type="match status" value="1"/>
</dbReference>
<dbReference type="GO" id="GO:0004190">
    <property type="term" value="F:aspartic-type endopeptidase activity"/>
    <property type="evidence" value="ECO:0007669"/>
    <property type="project" value="UniProtKB-KW"/>
</dbReference>
<accession>A0A369JGW3</accession>
<keyword evidence="7" id="KW-0229">DNA integration</keyword>
<dbReference type="Gene3D" id="3.30.420.10">
    <property type="entry name" value="Ribonuclease H-like superfamily/Ribonuclease H"/>
    <property type="match status" value="1"/>
</dbReference>
<keyword evidence="1" id="KW-0645">Protease</keyword>
<keyword evidence="10" id="KW-0238">DNA-binding</keyword>
<evidence type="ECO:0000256" key="2">
    <source>
        <dbReference type="ARBA" id="ARBA00022723"/>
    </source>
</evidence>
<protein>
    <submittedName>
        <fullName evidence="14">Transposon Tf2-6 polyprotein</fullName>
    </submittedName>
</protein>